<organism evidence="2 3">
    <name type="scientific">Alterirhizorhabdus solaris</name>
    <dbReference type="NCBI Taxonomy" id="2529389"/>
    <lineage>
        <taxon>Bacteria</taxon>
        <taxon>Pseudomonadati</taxon>
        <taxon>Pseudomonadota</taxon>
        <taxon>Alphaproteobacteria</taxon>
        <taxon>Sphingomonadales</taxon>
        <taxon>Rhizorhabdaceae</taxon>
        <taxon>Alterirhizorhabdus</taxon>
    </lineage>
</organism>
<dbReference type="InterPro" id="IPR039561">
    <property type="entry name" value="Peptidase_M15C"/>
</dbReference>
<evidence type="ECO:0000313" key="3">
    <source>
        <dbReference type="Proteomes" id="UP000318681"/>
    </source>
</evidence>
<dbReference type="EMBL" id="VNIM01000022">
    <property type="protein sequence ID" value="TVV75302.1"/>
    <property type="molecule type" value="Genomic_DNA"/>
</dbReference>
<dbReference type="GO" id="GO:0008233">
    <property type="term" value="F:peptidase activity"/>
    <property type="evidence" value="ECO:0007669"/>
    <property type="project" value="InterPro"/>
</dbReference>
<comment type="caution">
    <text evidence="2">The sequence shown here is derived from an EMBL/GenBank/DDBJ whole genome shotgun (WGS) entry which is preliminary data.</text>
</comment>
<dbReference type="InterPro" id="IPR009045">
    <property type="entry name" value="Zn_M74/Hedgehog-like"/>
</dbReference>
<dbReference type="OrthoDB" id="9799970at2"/>
<proteinExistence type="predicted"/>
<evidence type="ECO:0000259" key="1">
    <source>
        <dbReference type="Pfam" id="PF13539"/>
    </source>
</evidence>
<evidence type="ECO:0000313" key="2">
    <source>
        <dbReference type="EMBL" id="TVV75302.1"/>
    </source>
</evidence>
<name>A0A558R7M9_9SPHN</name>
<protein>
    <submittedName>
        <fullName evidence="2">M15 family metallopeptidase</fullName>
    </submittedName>
</protein>
<dbReference type="RefSeq" id="WP_145149725.1">
    <property type="nucleotide sequence ID" value="NZ_VNIM01000022.1"/>
</dbReference>
<feature type="domain" description="Peptidase M15C" evidence="1">
    <location>
        <begin position="86"/>
        <end position="149"/>
    </location>
</feature>
<dbReference type="Proteomes" id="UP000318681">
    <property type="component" value="Unassembled WGS sequence"/>
</dbReference>
<keyword evidence="3" id="KW-1185">Reference proteome</keyword>
<dbReference type="Pfam" id="PF13539">
    <property type="entry name" value="Peptidase_M15_4"/>
    <property type="match status" value="1"/>
</dbReference>
<accession>A0A558R7M9</accession>
<sequence length="153" mass="17057">MSTVFPREKDALAFYGSPGTGQVRIKPPYQLYFGEQKVSSVLIHGKCADSAMRAMDRIAKAYTPADIHRLGFDAFGGCFNNRPKRGGTSLSMHAYACAIDWNPARNPLKADHRTASFAKVECKAFLDAWEAEGWISLGRARDFDWMHVQAARL</sequence>
<dbReference type="SUPFAM" id="SSF55166">
    <property type="entry name" value="Hedgehog/DD-peptidase"/>
    <property type="match status" value="1"/>
</dbReference>
<dbReference type="AlphaFoldDB" id="A0A558R7M9"/>
<reference evidence="2 3" key="1">
    <citation type="submission" date="2019-07" db="EMBL/GenBank/DDBJ databases">
        <title>Sphingomonas solaris sp. nov., isolated from a solar panel from Boston, Massachusetts.</title>
        <authorList>
            <person name="Tanner K."/>
            <person name="Pascual J."/>
            <person name="Mancuso C."/>
            <person name="Pereto J."/>
            <person name="Khalil A."/>
            <person name="Vilanova C."/>
        </authorList>
    </citation>
    <scope>NUCLEOTIDE SEQUENCE [LARGE SCALE GENOMIC DNA]</scope>
    <source>
        <strain evidence="2 3">R4DWN</strain>
    </source>
</reference>
<gene>
    <name evidence="2" type="ORF">FOY91_07595</name>
</gene>